<evidence type="ECO:0000256" key="2">
    <source>
        <dbReference type="ARBA" id="ARBA00004123"/>
    </source>
</evidence>
<dbReference type="PANTHER" id="PTHR10625:SF23">
    <property type="entry name" value="HISTONE DEACETYLASE 11"/>
    <property type="match status" value="1"/>
</dbReference>
<keyword evidence="4" id="KW-0678">Repressor</keyword>
<evidence type="ECO:0000313" key="14">
    <source>
        <dbReference type="EMBL" id="KAJ6853841.1"/>
    </source>
</evidence>
<dbReference type="FunFam" id="3.40.800.20:FF:000009">
    <property type="entry name" value="Histone deacetylase 11"/>
    <property type="match status" value="1"/>
</dbReference>
<gene>
    <name evidence="14" type="ORF">M6B38_113130</name>
    <name evidence="13" type="ORF">M6B38_396290</name>
</gene>
<evidence type="ECO:0000259" key="12">
    <source>
        <dbReference type="Pfam" id="PF00850"/>
    </source>
</evidence>
<dbReference type="GO" id="GO:0000118">
    <property type="term" value="C:histone deacetylase complex"/>
    <property type="evidence" value="ECO:0007669"/>
    <property type="project" value="TreeGrafter"/>
</dbReference>
<evidence type="ECO:0000313" key="15">
    <source>
        <dbReference type="Proteomes" id="UP001140949"/>
    </source>
</evidence>
<dbReference type="PANTHER" id="PTHR10625">
    <property type="entry name" value="HISTONE DEACETYLASE HDAC1-RELATED"/>
    <property type="match status" value="1"/>
</dbReference>
<evidence type="ECO:0000256" key="10">
    <source>
        <dbReference type="ARBA" id="ARBA00048287"/>
    </source>
</evidence>
<dbReference type="InterPro" id="IPR023801">
    <property type="entry name" value="His_deacetylse_dom"/>
</dbReference>
<accession>A0AAX6ILH0</accession>
<dbReference type="EMBL" id="JANAVB010000397">
    <property type="protein sequence ID" value="KAJ6853841.1"/>
    <property type="molecule type" value="Genomic_DNA"/>
</dbReference>
<protein>
    <recommendedName>
        <fullName evidence="3">histone deacetylase</fullName>
        <ecNumber evidence="3">3.5.1.98</ecNumber>
    </recommendedName>
</protein>
<keyword evidence="15" id="KW-1185">Reference proteome</keyword>
<dbReference type="Proteomes" id="UP001140949">
    <property type="component" value="Unassembled WGS sequence"/>
</dbReference>
<evidence type="ECO:0000256" key="8">
    <source>
        <dbReference type="ARBA" id="ARBA00023163"/>
    </source>
</evidence>
<keyword evidence="5" id="KW-0378">Hydrolase</keyword>
<dbReference type="GO" id="GO:0040029">
    <property type="term" value="P:epigenetic regulation of gene expression"/>
    <property type="evidence" value="ECO:0007669"/>
    <property type="project" value="TreeGrafter"/>
</dbReference>
<feature type="domain" description="Histone deacetylase" evidence="12">
    <location>
        <begin position="62"/>
        <end position="342"/>
    </location>
</feature>
<dbReference type="GO" id="GO:0141221">
    <property type="term" value="F:histone deacetylase activity, hydrolytic mechanism"/>
    <property type="evidence" value="ECO:0007669"/>
    <property type="project" value="UniProtKB-EC"/>
</dbReference>
<evidence type="ECO:0000256" key="5">
    <source>
        <dbReference type="ARBA" id="ARBA00022801"/>
    </source>
</evidence>
<reference evidence="14" key="1">
    <citation type="journal article" date="2023" name="GigaByte">
        <title>Genome assembly of the bearded iris, Iris pallida Lam.</title>
        <authorList>
            <person name="Bruccoleri R.E."/>
            <person name="Oakeley E.J."/>
            <person name="Faust A.M.E."/>
            <person name="Altorfer M."/>
            <person name="Dessus-Babus S."/>
            <person name="Burckhardt D."/>
            <person name="Oertli M."/>
            <person name="Naumann U."/>
            <person name="Petersen F."/>
            <person name="Wong J."/>
        </authorList>
    </citation>
    <scope>NUCLEOTIDE SEQUENCE</scope>
    <source>
        <strain evidence="14">GSM-AAB239-AS_SAM_17_03QT</strain>
    </source>
</reference>
<organism evidence="14 15">
    <name type="scientific">Iris pallida</name>
    <name type="common">Sweet iris</name>
    <dbReference type="NCBI Taxonomy" id="29817"/>
    <lineage>
        <taxon>Eukaryota</taxon>
        <taxon>Viridiplantae</taxon>
        <taxon>Streptophyta</taxon>
        <taxon>Embryophyta</taxon>
        <taxon>Tracheophyta</taxon>
        <taxon>Spermatophyta</taxon>
        <taxon>Magnoliopsida</taxon>
        <taxon>Liliopsida</taxon>
        <taxon>Asparagales</taxon>
        <taxon>Iridaceae</taxon>
        <taxon>Iridoideae</taxon>
        <taxon>Irideae</taxon>
        <taxon>Iris</taxon>
    </lineage>
</organism>
<dbReference type="InterPro" id="IPR023696">
    <property type="entry name" value="Ureohydrolase_dom_sf"/>
</dbReference>
<keyword evidence="6" id="KW-0156">Chromatin regulator</keyword>
<keyword evidence="8" id="KW-0804">Transcription</keyword>
<dbReference type="AlphaFoldDB" id="A0AAX6ILH0"/>
<evidence type="ECO:0000256" key="9">
    <source>
        <dbReference type="ARBA" id="ARBA00023242"/>
    </source>
</evidence>
<keyword evidence="7" id="KW-0805">Transcription regulation</keyword>
<evidence type="ECO:0000256" key="6">
    <source>
        <dbReference type="ARBA" id="ARBA00022853"/>
    </source>
</evidence>
<sequence>MATSLSSSSSSSSVPKPIDSAEALRTSRILSSKLYFDVPPTKAPLIYSPTYDIAFLGIEKLHPFDSSKWGRICQFLIKEGILDKVRIVEPLEALKDDLLVVHPESYLKSLNSSMKVAIIIEVPPVAFIPNCLVQKKVLYPFRKQVGGSILAAKLAKERGWAINVGGGFHHCSAENGGGFCAYADISLCIQYAFVRLNISRVMIIDLDAHQGNGHEIDFSNDRRVYILDMYNSQIYPFDYEAKRYINQKIELQSGTKTEEYLDQLDKALEVAGKSFDPELVVYNAGTDILDGDPLGRLKVSPNGVAIRDEKVFRFARERDIPLLMLTSGGYMKSSARVVADSIINLSKKNLIDLDSRLS</sequence>
<comment type="catalytic activity">
    <reaction evidence="10">
        <text>N(6)-acetyl-L-lysyl-[histone] + H2O = L-lysyl-[histone] + acetate</text>
        <dbReference type="Rhea" id="RHEA:58196"/>
        <dbReference type="Rhea" id="RHEA-COMP:9845"/>
        <dbReference type="Rhea" id="RHEA-COMP:11338"/>
        <dbReference type="ChEBI" id="CHEBI:15377"/>
        <dbReference type="ChEBI" id="CHEBI:29969"/>
        <dbReference type="ChEBI" id="CHEBI:30089"/>
        <dbReference type="ChEBI" id="CHEBI:61930"/>
        <dbReference type="EC" id="3.5.1.98"/>
    </reaction>
</comment>
<dbReference type="Gene3D" id="3.40.800.20">
    <property type="entry name" value="Histone deacetylase domain"/>
    <property type="match status" value="1"/>
</dbReference>
<reference evidence="14" key="2">
    <citation type="submission" date="2023-04" db="EMBL/GenBank/DDBJ databases">
        <authorList>
            <person name="Bruccoleri R.E."/>
            <person name="Oakeley E.J."/>
            <person name="Faust A.-M."/>
            <person name="Dessus-Babus S."/>
            <person name="Altorfer M."/>
            <person name="Burckhardt D."/>
            <person name="Oertli M."/>
            <person name="Naumann U."/>
            <person name="Petersen F."/>
            <person name="Wong J."/>
        </authorList>
    </citation>
    <scope>NUCLEOTIDE SEQUENCE</scope>
    <source>
        <strain evidence="14">GSM-AAB239-AS_SAM_17_03QT</strain>
        <tissue evidence="14">Leaf</tissue>
    </source>
</reference>
<proteinExistence type="predicted"/>
<evidence type="ECO:0000313" key="13">
    <source>
        <dbReference type="EMBL" id="KAJ6820622.1"/>
    </source>
</evidence>
<dbReference type="InterPro" id="IPR044150">
    <property type="entry name" value="HDAC_classIV"/>
</dbReference>
<dbReference type="SUPFAM" id="SSF52768">
    <property type="entry name" value="Arginase/deacetylase"/>
    <property type="match status" value="1"/>
</dbReference>
<dbReference type="EC" id="3.5.1.98" evidence="3"/>
<dbReference type="InterPro" id="IPR000286">
    <property type="entry name" value="HDACs"/>
</dbReference>
<comment type="cofactor">
    <cofactor evidence="1">
        <name>Zn(2+)</name>
        <dbReference type="ChEBI" id="CHEBI:29105"/>
    </cofactor>
</comment>
<dbReference type="CDD" id="cd09993">
    <property type="entry name" value="HDAC_classIV"/>
    <property type="match status" value="1"/>
</dbReference>
<dbReference type="EMBL" id="JANAVB010025400">
    <property type="protein sequence ID" value="KAJ6820622.1"/>
    <property type="molecule type" value="Genomic_DNA"/>
</dbReference>
<dbReference type="Pfam" id="PF00850">
    <property type="entry name" value="Hist_deacetyl"/>
    <property type="match status" value="1"/>
</dbReference>
<dbReference type="PRINTS" id="PR01270">
    <property type="entry name" value="HDASUPER"/>
</dbReference>
<comment type="caution">
    <text evidence="14">The sequence shown here is derived from an EMBL/GenBank/DDBJ whole genome shotgun (WGS) entry which is preliminary data.</text>
</comment>
<dbReference type="InterPro" id="IPR037138">
    <property type="entry name" value="His_deacetylse_dom_sf"/>
</dbReference>
<comment type="function">
    <text evidence="11">Responsible for the deacetylation of lysine residues on the N-terminal part of the core histones (H2A, H2B, H3 and H4). Histone deacetylation gives a tag for epigenetic repression and plays an important role in transcriptional regulation, cell cycle progression and developmental events. Histone deacetylases act via the formation of large multiprotein complexes.</text>
</comment>
<name>A0AAX6ILH0_IRIPA</name>
<keyword evidence="9" id="KW-0539">Nucleus</keyword>
<evidence type="ECO:0000256" key="1">
    <source>
        <dbReference type="ARBA" id="ARBA00001947"/>
    </source>
</evidence>
<evidence type="ECO:0000256" key="4">
    <source>
        <dbReference type="ARBA" id="ARBA00022491"/>
    </source>
</evidence>
<evidence type="ECO:0000256" key="3">
    <source>
        <dbReference type="ARBA" id="ARBA00012111"/>
    </source>
</evidence>
<comment type="subcellular location">
    <subcellularLocation>
        <location evidence="2">Nucleus</location>
    </subcellularLocation>
</comment>
<evidence type="ECO:0000256" key="11">
    <source>
        <dbReference type="ARBA" id="ARBA00059784"/>
    </source>
</evidence>
<evidence type="ECO:0000256" key="7">
    <source>
        <dbReference type="ARBA" id="ARBA00023015"/>
    </source>
</evidence>